<accession>A0ABR3NJQ8</accession>
<evidence type="ECO:0008006" key="4">
    <source>
        <dbReference type="Google" id="ProtNLM"/>
    </source>
</evidence>
<dbReference type="PANTHER" id="PTHR47306">
    <property type="entry name" value="SI:CH211-178J18.4-RELATED"/>
    <property type="match status" value="1"/>
</dbReference>
<keyword evidence="3" id="KW-1185">Reference proteome</keyword>
<gene>
    <name evidence="2" type="ORF">QQF64_023675</name>
</gene>
<dbReference type="PANTHER" id="PTHR47306:SF2">
    <property type="entry name" value="CORE-BINDING (CB) DOMAIN-CONTAINING PROTEIN"/>
    <property type="match status" value="1"/>
</dbReference>
<dbReference type="SUPFAM" id="SSF82199">
    <property type="entry name" value="SET domain"/>
    <property type="match status" value="1"/>
</dbReference>
<dbReference type="Gene3D" id="3.40.50.12700">
    <property type="match status" value="1"/>
</dbReference>
<evidence type="ECO:0000256" key="1">
    <source>
        <dbReference type="SAM" id="MobiDB-lite"/>
    </source>
</evidence>
<dbReference type="SUPFAM" id="SSF52266">
    <property type="entry name" value="SGNH hydrolase"/>
    <property type="match status" value="1"/>
</dbReference>
<proteinExistence type="predicted"/>
<dbReference type="InterPro" id="IPR046341">
    <property type="entry name" value="SET_dom_sf"/>
</dbReference>
<name>A0ABR3NJQ8_9TELE</name>
<organism evidence="2 3">
    <name type="scientific">Cirrhinus molitorella</name>
    <name type="common">mud carp</name>
    <dbReference type="NCBI Taxonomy" id="172907"/>
    <lineage>
        <taxon>Eukaryota</taxon>
        <taxon>Metazoa</taxon>
        <taxon>Chordata</taxon>
        <taxon>Craniata</taxon>
        <taxon>Vertebrata</taxon>
        <taxon>Euteleostomi</taxon>
        <taxon>Actinopterygii</taxon>
        <taxon>Neopterygii</taxon>
        <taxon>Teleostei</taxon>
        <taxon>Ostariophysi</taxon>
        <taxon>Cypriniformes</taxon>
        <taxon>Cyprinidae</taxon>
        <taxon>Labeoninae</taxon>
        <taxon>Labeonini</taxon>
        <taxon>Cirrhinus</taxon>
    </lineage>
</organism>
<reference evidence="2 3" key="1">
    <citation type="submission" date="2023-09" db="EMBL/GenBank/DDBJ databases">
        <authorList>
            <person name="Wang M."/>
        </authorList>
    </citation>
    <scope>NUCLEOTIDE SEQUENCE [LARGE SCALE GENOMIC DNA]</scope>
    <source>
        <strain evidence="2">GT-2023</strain>
        <tissue evidence="2">Liver</tissue>
    </source>
</reference>
<dbReference type="Gene3D" id="2.170.270.10">
    <property type="entry name" value="SET domain"/>
    <property type="match status" value="1"/>
</dbReference>
<comment type="caution">
    <text evidence="2">The sequence shown here is derived from an EMBL/GenBank/DDBJ whole genome shotgun (WGS) entry which is preliminary data.</text>
</comment>
<dbReference type="EMBL" id="JAYMGO010000003">
    <property type="protein sequence ID" value="KAL1277002.1"/>
    <property type="molecule type" value="Genomic_DNA"/>
</dbReference>
<evidence type="ECO:0000313" key="3">
    <source>
        <dbReference type="Proteomes" id="UP001558613"/>
    </source>
</evidence>
<feature type="region of interest" description="Disordered" evidence="1">
    <location>
        <begin position="92"/>
        <end position="131"/>
    </location>
</feature>
<dbReference type="Proteomes" id="UP001558613">
    <property type="component" value="Unassembled WGS sequence"/>
</dbReference>
<protein>
    <recommendedName>
        <fullName evidence="4">SET domain-containing protein</fullName>
    </recommendedName>
</protein>
<sequence length="404" mass="45348">MWDDTFKLHSVQVELEAVESRSASSERQAEMRAALDPLGYPAILKDESVGALVLHAGVNDIRLRQTEVLKRDFSSLIETVRSTAPETRIIVSGPLPTYRSGPHQDQGVSPAEMPSPQIKKKRVAQENANETTTITKRPWSEEENRAVMKEHTTAASQVAEMPLSDEQELWFDLYYSEVRPIMLKENGSDDDTAASSTGRPIYKPCKDNIPSVTCGDARRAVETLWHGSWGTPQKQLKSTTECELWLMPFWPKVWSTSFLEKYGMQSDIELFINLLLTTLVSNLPLLQYVFIDLTDKEHFGRRQLSESKLEAWIERQGWASNVPQASIILKNWTPFGTIDSASDGDSLPNAHSTEMEGLTVRDVPERGCGVLAKRDFQQGEVVCDYHGQQISRKEGLAIHASSLT</sequence>
<evidence type="ECO:0000313" key="2">
    <source>
        <dbReference type="EMBL" id="KAL1277002.1"/>
    </source>
</evidence>